<keyword evidence="2" id="KW-1185">Reference proteome</keyword>
<dbReference type="AlphaFoldDB" id="A0A316EK33"/>
<protein>
    <recommendedName>
        <fullName evidence="3">PIN domain-containing protein</fullName>
    </recommendedName>
</protein>
<organism evidence="1 2">
    <name type="scientific">Actinoplanes xinjiangensis</name>
    <dbReference type="NCBI Taxonomy" id="512350"/>
    <lineage>
        <taxon>Bacteria</taxon>
        <taxon>Bacillati</taxon>
        <taxon>Actinomycetota</taxon>
        <taxon>Actinomycetes</taxon>
        <taxon>Micromonosporales</taxon>
        <taxon>Micromonosporaceae</taxon>
        <taxon>Actinoplanes</taxon>
    </lineage>
</organism>
<dbReference type="EMBL" id="QGGR01000036">
    <property type="protein sequence ID" value="PWK30815.1"/>
    <property type="molecule type" value="Genomic_DNA"/>
</dbReference>
<sequence>MPAHHEAEPDLHTVVFDLNILLDVADLLGPPFAWDKFRDAAARNSQAPVPNRADSRIDSLRAVALTTTGRFAGPELLEVWTSDHIADLLVLKARQPRDGATAESRGLGWSPEDAENLLHDFLYDLVYDMTNGGRIEIVNVDGHPPLDHEDACVFTTALQAADDAAPPSIKYCVTRDRGFRQATNLNPNVLVLYPHEFVTLVRRTRGALAAKKMRSPFQQP</sequence>
<comment type="caution">
    <text evidence="1">The sequence shown here is derived from an EMBL/GenBank/DDBJ whole genome shotgun (WGS) entry which is preliminary data.</text>
</comment>
<reference evidence="1 2" key="1">
    <citation type="submission" date="2018-05" db="EMBL/GenBank/DDBJ databases">
        <title>Genomic Encyclopedia of Archaeal and Bacterial Type Strains, Phase II (KMG-II): from individual species to whole genera.</title>
        <authorList>
            <person name="Goeker M."/>
        </authorList>
    </citation>
    <scope>NUCLEOTIDE SEQUENCE [LARGE SCALE GENOMIC DNA]</scope>
    <source>
        <strain evidence="1 2">DSM 45184</strain>
    </source>
</reference>
<accession>A0A316EK33</accession>
<evidence type="ECO:0000313" key="1">
    <source>
        <dbReference type="EMBL" id="PWK30815.1"/>
    </source>
</evidence>
<evidence type="ECO:0008006" key="3">
    <source>
        <dbReference type="Google" id="ProtNLM"/>
    </source>
</evidence>
<name>A0A316EK33_9ACTN</name>
<dbReference type="Proteomes" id="UP000245697">
    <property type="component" value="Unassembled WGS sequence"/>
</dbReference>
<gene>
    <name evidence="1" type="ORF">BC793_13637</name>
</gene>
<evidence type="ECO:0000313" key="2">
    <source>
        <dbReference type="Proteomes" id="UP000245697"/>
    </source>
</evidence>
<proteinExistence type="predicted"/>